<dbReference type="SMART" id="SM00530">
    <property type="entry name" value="HTH_XRE"/>
    <property type="match status" value="1"/>
</dbReference>
<sequence length="442" mass="46682">MATGAAGTIVRALRQANRLTLADLAGRCGYSISALSRMETGRQPLRDVEILRRMVDALGVPAFLFGLVEHRPGTTSTATPVARVGTATPADEGDAMRRRAFLAVAGMAGAAFALPRRADAFASADPATVLTERLGDVLLGPIAPGEPAPLIEVHRSLRTVQEDFLACRYLDLARRLPLVIAAGEATSRESDTPAAHGLLATAYTLASRVLTKLDPSSGLEWIASDRAMRAAAGAEDPLISAEAQRMVASAARRAGHHDRAQTLTLAAADHLTTAGPDPSPAHVAMHGMLYCSASYAAARAGDRDRATELLDDAAATARRLVDDPLRHRALTANIVSHRVSTSYLLGDAGTALRHAASVPIAQIPSVERRARLLVDTALAAAQWDKPADAYRTLLEAERLAPDEVHTRSTVRTLVTELMGVRQQAAMPGLAGFAQRVHATSGN</sequence>
<dbReference type="Gene3D" id="1.10.260.40">
    <property type="entry name" value="lambda repressor-like DNA-binding domains"/>
    <property type="match status" value="1"/>
</dbReference>
<organism evidence="2 3">
    <name type="scientific">Actinokineospora cianjurensis</name>
    <dbReference type="NCBI Taxonomy" id="585224"/>
    <lineage>
        <taxon>Bacteria</taxon>
        <taxon>Bacillati</taxon>
        <taxon>Actinomycetota</taxon>
        <taxon>Actinomycetes</taxon>
        <taxon>Pseudonocardiales</taxon>
        <taxon>Pseudonocardiaceae</taxon>
        <taxon>Actinokineospora</taxon>
    </lineage>
</organism>
<dbReference type="GO" id="GO:0003677">
    <property type="term" value="F:DNA binding"/>
    <property type="evidence" value="ECO:0007669"/>
    <property type="project" value="InterPro"/>
</dbReference>
<dbReference type="EMBL" id="RCDD01000002">
    <property type="protein sequence ID" value="RLK58547.1"/>
    <property type="molecule type" value="Genomic_DNA"/>
</dbReference>
<proteinExistence type="predicted"/>
<feature type="domain" description="HTH cro/C1-type" evidence="1">
    <location>
        <begin position="10"/>
        <end position="64"/>
    </location>
</feature>
<name>A0A421B2E6_9PSEU</name>
<evidence type="ECO:0000259" key="1">
    <source>
        <dbReference type="PROSITE" id="PS50943"/>
    </source>
</evidence>
<dbReference type="InterPro" id="IPR001387">
    <property type="entry name" value="Cro/C1-type_HTH"/>
</dbReference>
<dbReference type="InterPro" id="IPR010982">
    <property type="entry name" value="Lambda_DNA-bd_dom_sf"/>
</dbReference>
<dbReference type="Proteomes" id="UP000282454">
    <property type="component" value="Unassembled WGS sequence"/>
</dbReference>
<evidence type="ECO:0000313" key="2">
    <source>
        <dbReference type="EMBL" id="RLK58547.1"/>
    </source>
</evidence>
<keyword evidence="3" id="KW-1185">Reference proteome</keyword>
<dbReference type="PROSITE" id="PS50943">
    <property type="entry name" value="HTH_CROC1"/>
    <property type="match status" value="1"/>
</dbReference>
<reference evidence="2 3" key="1">
    <citation type="submission" date="2018-10" db="EMBL/GenBank/DDBJ databases">
        <title>Genomic Encyclopedia of Archaeal and Bacterial Type Strains, Phase II (KMG-II): from individual species to whole genera.</title>
        <authorList>
            <person name="Goeker M."/>
        </authorList>
    </citation>
    <scope>NUCLEOTIDE SEQUENCE [LARGE SCALE GENOMIC DNA]</scope>
    <source>
        <strain evidence="2 3">DSM 45657</strain>
    </source>
</reference>
<evidence type="ECO:0000313" key="3">
    <source>
        <dbReference type="Proteomes" id="UP000282454"/>
    </source>
</evidence>
<comment type="caution">
    <text evidence="2">The sequence shown here is derived from an EMBL/GenBank/DDBJ whole genome shotgun (WGS) entry which is preliminary data.</text>
</comment>
<protein>
    <submittedName>
        <fullName evidence="2">Helix-turn-helix protein</fullName>
    </submittedName>
</protein>
<dbReference type="Pfam" id="PF13560">
    <property type="entry name" value="HTH_31"/>
    <property type="match status" value="1"/>
</dbReference>
<dbReference type="AlphaFoldDB" id="A0A421B2E6"/>
<dbReference type="SUPFAM" id="SSF47413">
    <property type="entry name" value="lambda repressor-like DNA-binding domains"/>
    <property type="match status" value="1"/>
</dbReference>
<accession>A0A421B2E6</accession>
<gene>
    <name evidence="2" type="ORF">CLV68_3015</name>
</gene>
<dbReference type="CDD" id="cd00093">
    <property type="entry name" value="HTH_XRE"/>
    <property type="match status" value="1"/>
</dbReference>